<reference evidence="4 5" key="1">
    <citation type="journal article" date="2011" name="J. Bacteriol.">
        <title>Genome sequence of 'Pedosphaera parvula' Ellin514, an aerobic Verrucomicrobial isolate from pasture soil.</title>
        <authorList>
            <person name="Kant R."/>
            <person name="van Passel M.W."/>
            <person name="Sangwan P."/>
            <person name="Palva A."/>
            <person name="Lucas S."/>
            <person name="Copeland A."/>
            <person name="Lapidus A."/>
            <person name="Glavina Del Rio T."/>
            <person name="Dalin E."/>
            <person name="Tice H."/>
            <person name="Bruce D."/>
            <person name="Goodwin L."/>
            <person name="Pitluck S."/>
            <person name="Chertkov O."/>
            <person name="Larimer F.W."/>
            <person name="Land M.L."/>
            <person name="Hauser L."/>
            <person name="Brettin T.S."/>
            <person name="Detter J.C."/>
            <person name="Han S."/>
            <person name="de Vos W.M."/>
            <person name="Janssen P.H."/>
            <person name="Smidt H."/>
        </authorList>
    </citation>
    <scope>NUCLEOTIDE SEQUENCE [LARGE SCALE GENOMIC DNA]</scope>
    <source>
        <strain evidence="4 5">Ellin514</strain>
    </source>
</reference>
<dbReference type="Proteomes" id="UP000003688">
    <property type="component" value="Unassembled WGS sequence"/>
</dbReference>
<proteinExistence type="predicted"/>
<protein>
    <submittedName>
        <fullName evidence="4">Uncharacterized protein</fullName>
    </submittedName>
</protein>
<evidence type="ECO:0000313" key="4">
    <source>
        <dbReference type="EMBL" id="EEF62176.1"/>
    </source>
</evidence>
<evidence type="ECO:0000256" key="1">
    <source>
        <dbReference type="SAM" id="Coils"/>
    </source>
</evidence>
<evidence type="ECO:0000256" key="2">
    <source>
        <dbReference type="SAM" id="MobiDB-lite"/>
    </source>
</evidence>
<keyword evidence="1" id="KW-0175">Coiled coil</keyword>
<feature type="chain" id="PRO_5002894788" evidence="3">
    <location>
        <begin position="22"/>
        <end position="315"/>
    </location>
</feature>
<feature type="region of interest" description="Disordered" evidence="2">
    <location>
        <begin position="263"/>
        <end position="289"/>
    </location>
</feature>
<accession>B9XDN0</accession>
<feature type="coiled-coil region" evidence="1">
    <location>
        <begin position="140"/>
        <end position="204"/>
    </location>
</feature>
<name>B9XDN0_PEDPL</name>
<evidence type="ECO:0000256" key="3">
    <source>
        <dbReference type="SAM" id="SignalP"/>
    </source>
</evidence>
<comment type="caution">
    <text evidence="4">The sequence shown here is derived from an EMBL/GenBank/DDBJ whole genome shotgun (WGS) entry which is preliminary data.</text>
</comment>
<dbReference type="EMBL" id="ABOX02000006">
    <property type="protein sequence ID" value="EEF62176.1"/>
    <property type="molecule type" value="Genomic_DNA"/>
</dbReference>
<sequence length="315" mass="35528" precursor="true">MKKAPILIFLSLLTCCTEVWADDPDDQYVAIYKLFEQADSLKENGQPALALAKYRESQYALKNLQFRYPDWNVKVFVYRQHYLANKVSELAAKVPQSEQNSNSTTTLDVSESSRNGLMSPAITGAGDDSPALPVDSGEQIKALENRMYEKELESRALQLKLKETLTTKRAVASPEEVTKSTERINELKKENELLKATLDQAKKKVIVTASDGLNQSRQSQAETSQKLSELARTNAGLTLEQEVLQGKIKTFEQQIADLKRKAAAATQSEDQSRQLKEARTRIASLQSQQEAMQQEKIDLQEKMRRQERTLVVPAY</sequence>
<dbReference type="AlphaFoldDB" id="B9XDN0"/>
<dbReference type="RefSeq" id="WP_007413928.1">
    <property type="nucleotide sequence ID" value="NZ_ABOX02000006.1"/>
</dbReference>
<gene>
    <name evidence="4" type="ORF">Cflav_PD6451</name>
</gene>
<feature type="signal peptide" evidence="3">
    <location>
        <begin position="1"/>
        <end position="21"/>
    </location>
</feature>
<keyword evidence="5" id="KW-1185">Reference proteome</keyword>
<dbReference type="OrthoDB" id="185944at2"/>
<organism evidence="4 5">
    <name type="scientific">Pedosphaera parvula (strain Ellin514)</name>
    <dbReference type="NCBI Taxonomy" id="320771"/>
    <lineage>
        <taxon>Bacteria</taxon>
        <taxon>Pseudomonadati</taxon>
        <taxon>Verrucomicrobiota</taxon>
        <taxon>Pedosphaerae</taxon>
        <taxon>Pedosphaerales</taxon>
        <taxon>Pedosphaeraceae</taxon>
        <taxon>Pedosphaera</taxon>
    </lineage>
</organism>
<feature type="compositionally biased region" description="Polar residues" evidence="2">
    <location>
        <begin position="96"/>
        <end position="116"/>
    </location>
</feature>
<feature type="region of interest" description="Disordered" evidence="2">
    <location>
        <begin position="94"/>
        <end position="134"/>
    </location>
</feature>
<feature type="compositionally biased region" description="Basic and acidic residues" evidence="2">
    <location>
        <begin position="270"/>
        <end position="280"/>
    </location>
</feature>
<keyword evidence="3" id="KW-0732">Signal</keyword>
<evidence type="ECO:0000313" key="5">
    <source>
        <dbReference type="Proteomes" id="UP000003688"/>
    </source>
</evidence>